<reference evidence="1 2" key="1">
    <citation type="journal article" date="2015" name="Nature">
        <title>rRNA introns, odd ribosomes, and small enigmatic genomes across a large radiation of phyla.</title>
        <authorList>
            <person name="Brown C.T."/>
            <person name="Hug L.A."/>
            <person name="Thomas B.C."/>
            <person name="Sharon I."/>
            <person name="Castelle C.J."/>
            <person name="Singh A."/>
            <person name="Wilkins M.J."/>
            <person name="Williams K.H."/>
            <person name="Banfield J.F."/>
        </authorList>
    </citation>
    <scope>NUCLEOTIDE SEQUENCE [LARGE SCALE GENOMIC DNA]</scope>
</reference>
<name>A0A837ILV9_9BACT</name>
<protein>
    <submittedName>
        <fullName evidence="1">Uncharacterized protein</fullName>
    </submittedName>
</protein>
<proteinExistence type="predicted"/>
<accession>A0A837ILV9</accession>
<dbReference type="AlphaFoldDB" id="A0A837ILV9"/>
<gene>
    <name evidence="1" type="ORF">UY25_C0002G0173</name>
</gene>
<dbReference type="Proteomes" id="UP000034462">
    <property type="component" value="Unassembled WGS sequence"/>
</dbReference>
<evidence type="ECO:0000313" key="1">
    <source>
        <dbReference type="EMBL" id="KKU93449.1"/>
    </source>
</evidence>
<dbReference type="EMBL" id="LCPH01000002">
    <property type="protein sequence ID" value="KKU93449.1"/>
    <property type="molecule type" value="Genomic_DNA"/>
</dbReference>
<organism evidence="1 2">
    <name type="scientific">Candidatus Yanofskybacteria bacterium GW2011_GWC1_48_11</name>
    <dbReference type="NCBI Taxonomy" id="1619027"/>
    <lineage>
        <taxon>Bacteria</taxon>
        <taxon>Candidatus Yanofskyibacteriota</taxon>
    </lineage>
</organism>
<sequence>MTDSYYLNKTIEIVKEYARSGNARPIEDVFEAIYRKLRELGKDEDSAY</sequence>
<evidence type="ECO:0000313" key="2">
    <source>
        <dbReference type="Proteomes" id="UP000034462"/>
    </source>
</evidence>
<comment type="caution">
    <text evidence="1">The sequence shown here is derived from an EMBL/GenBank/DDBJ whole genome shotgun (WGS) entry which is preliminary data.</text>
</comment>